<dbReference type="EMBL" id="KZ992599">
    <property type="protein sequence ID" value="RKP08477.1"/>
    <property type="molecule type" value="Genomic_DNA"/>
</dbReference>
<feature type="transmembrane region" description="Helical" evidence="6">
    <location>
        <begin position="129"/>
        <end position="150"/>
    </location>
</feature>
<comment type="similarity">
    <text evidence="2">Belongs to the TMEM170 family.</text>
</comment>
<gene>
    <name evidence="7" type="ORF">THASP1DRAFT_29723</name>
</gene>
<protein>
    <recommendedName>
        <fullName evidence="9">Integral membrane protein</fullName>
    </recommendedName>
</protein>
<evidence type="ECO:0008006" key="9">
    <source>
        <dbReference type="Google" id="ProtNLM"/>
    </source>
</evidence>
<dbReference type="Pfam" id="PF10190">
    <property type="entry name" value="Tmemb_170"/>
    <property type="match status" value="1"/>
</dbReference>
<organism evidence="7 8">
    <name type="scientific">Thamnocephalis sphaerospora</name>
    <dbReference type="NCBI Taxonomy" id="78915"/>
    <lineage>
        <taxon>Eukaryota</taxon>
        <taxon>Fungi</taxon>
        <taxon>Fungi incertae sedis</taxon>
        <taxon>Zoopagomycota</taxon>
        <taxon>Zoopagomycotina</taxon>
        <taxon>Zoopagomycetes</taxon>
        <taxon>Zoopagales</taxon>
        <taxon>Sigmoideomycetaceae</taxon>
        <taxon>Thamnocephalis</taxon>
    </lineage>
</organism>
<evidence type="ECO:0000313" key="7">
    <source>
        <dbReference type="EMBL" id="RKP08477.1"/>
    </source>
</evidence>
<keyword evidence="5 6" id="KW-0472">Membrane</keyword>
<dbReference type="Proteomes" id="UP000271241">
    <property type="component" value="Unassembled WGS sequence"/>
</dbReference>
<evidence type="ECO:0000256" key="1">
    <source>
        <dbReference type="ARBA" id="ARBA00004141"/>
    </source>
</evidence>
<dbReference type="GO" id="GO:0016020">
    <property type="term" value="C:membrane"/>
    <property type="evidence" value="ECO:0007669"/>
    <property type="project" value="UniProtKB-SubCell"/>
</dbReference>
<dbReference type="InterPro" id="IPR019334">
    <property type="entry name" value="TMEM170A/B/YPR153W-like"/>
</dbReference>
<dbReference type="AlphaFoldDB" id="A0A4P9XQY4"/>
<keyword evidence="3 6" id="KW-0812">Transmembrane</keyword>
<evidence type="ECO:0000256" key="5">
    <source>
        <dbReference type="ARBA" id="ARBA00023136"/>
    </source>
</evidence>
<proteinExistence type="inferred from homology"/>
<evidence type="ECO:0000313" key="8">
    <source>
        <dbReference type="Proteomes" id="UP000271241"/>
    </source>
</evidence>
<dbReference type="STRING" id="78915.A0A4P9XQY4"/>
<comment type="subcellular location">
    <subcellularLocation>
        <location evidence="1">Membrane</location>
        <topology evidence="1">Multi-pass membrane protein</topology>
    </subcellularLocation>
</comment>
<dbReference type="PANTHER" id="PTHR22779:SF6">
    <property type="entry name" value="SD17342P"/>
    <property type="match status" value="1"/>
</dbReference>
<evidence type="ECO:0000256" key="6">
    <source>
        <dbReference type="SAM" id="Phobius"/>
    </source>
</evidence>
<dbReference type="PANTHER" id="PTHR22779">
    <property type="entry name" value="SD17342P"/>
    <property type="match status" value="1"/>
</dbReference>
<accession>A0A4P9XQY4</accession>
<dbReference type="OrthoDB" id="2131401at2759"/>
<sequence>MSFGNRDDADTVRRFGEISAFFPPPDHESPPFPSLYWPGTYPAPNSAPVLLYRSEVWHFTIIWTLILVCSIYVLAGFWAMLSLRDRRFGWAAPLMFALVGGLGALVGGTVAGIALGTIYDVGYFRMSTWVPFCWALTQALISIVNSYSTISTVL</sequence>
<feature type="transmembrane region" description="Helical" evidence="6">
    <location>
        <begin position="93"/>
        <end position="117"/>
    </location>
</feature>
<name>A0A4P9XQY4_9FUNG</name>
<feature type="transmembrane region" description="Helical" evidence="6">
    <location>
        <begin position="56"/>
        <end position="81"/>
    </location>
</feature>
<keyword evidence="8" id="KW-1185">Reference proteome</keyword>
<keyword evidence="4 6" id="KW-1133">Transmembrane helix</keyword>
<evidence type="ECO:0000256" key="2">
    <source>
        <dbReference type="ARBA" id="ARBA00006325"/>
    </source>
</evidence>
<evidence type="ECO:0000256" key="3">
    <source>
        <dbReference type="ARBA" id="ARBA00022692"/>
    </source>
</evidence>
<evidence type="ECO:0000256" key="4">
    <source>
        <dbReference type="ARBA" id="ARBA00022989"/>
    </source>
</evidence>
<reference evidence="8" key="1">
    <citation type="journal article" date="2018" name="Nat. Microbiol.">
        <title>Leveraging single-cell genomics to expand the fungal tree of life.</title>
        <authorList>
            <person name="Ahrendt S.R."/>
            <person name="Quandt C.A."/>
            <person name="Ciobanu D."/>
            <person name="Clum A."/>
            <person name="Salamov A."/>
            <person name="Andreopoulos B."/>
            <person name="Cheng J.F."/>
            <person name="Woyke T."/>
            <person name="Pelin A."/>
            <person name="Henrissat B."/>
            <person name="Reynolds N.K."/>
            <person name="Benny G.L."/>
            <person name="Smith M.E."/>
            <person name="James T.Y."/>
            <person name="Grigoriev I.V."/>
        </authorList>
    </citation>
    <scope>NUCLEOTIDE SEQUENCE [LARGE SCALE GENOMIC DNA]</scope>
    <source>
        <strain evidence="8">RSA 1356</strain>
    </source>
</reference>